<dbReference type="SUPFAM" id="SSF102705">
    <property type="entry name" value="NIF3 (NGG1p interacting factor 3)-like"/>
    <property type="match status" value="1"/>
</dbReference>
<organism evidence="1 2">
    <name type="scientific">Paenarthrobacter aurescens</name>
    <name type="common">Arthrobacter aurescens</name>
    <dbReference type="NCBI Taxonomy" id="43663"/>
    <lineage>
        <taxon>Bacteria</taxon>
        <taxon>Bacillati</taxon>
        <taxon>Actinomycetota</taxon>
        <taxon>Actinomycetes</taxon>
        <taxon>Micrococcales</taxon>
        <taxon>Micrococcaceae</taxon>
        <taxon>Paenarthrobacter</taxon>
    </lineage>
</organism>
<comment type="caution">
    <text evidence="1">The sequence shown here is derived from an EMBL/GenBank/DDBJ whole genome shotgun (WGS) entry which is preliminary data.</text>
</comment>
<proteinExistence type="predicted"/>
<protein>
    <submittedName>
        <fullName evidence="1">Uncharacterized protein</fullName>
    </submittedName>
</protein>
<reference evidence="1 2" key="1">
    <citation type="submission" date="2019-06" db="EMBL/GenBank/DDBJ databases">
        <title>Whole genome shotgun sequence of Paenarthrobacter aurescens NBRC 12136.</title>
        <authorList>
            <person name="Hosoyama A."/>
            <person name="Uohara A."/>
            <person name="Ohji S."/>
            <person name="Ichikawa N."/>
        </authorList>
    </citation>
    <scope>NUCLEOTIDE SEQUENCE [LARGE SCALE GENOMIC DNA]</scope>
    <source>
        <strain evidence="1 2">NBRC 12136</strain>
    </source>
</reference>
<sequence length="149" mass="16143">MNIELKTVRKLRIHWPIPTETMTRLAAGDLQALHSDAGISVLLNTLQATPELGGFGNYHHVFESSAGYEGFTVAEGANPTLGTVGQRTISPTFVFTTYFDDSLDHGTVQRLVQRIVDIHPWEVPVIEVSGPLSVSSSAVAAHTESRMAS</sequence>
<dbReference type="OrthoDB" id="4941745at2"/>
<dbReference type="InterPro" id="IPR015867">
    <property type="entry name" value="N-reg_PII/ATP_PRibTrfase_C"/>
</dbReference>
<evidence type="ECO:0000313" key="2">
    <source>
        <dbReference type="Proteomes" id="UP000317715"/>
    </source>
</evidence>
<dbReference type="Proteomes" id="UP000317715">
    <property type="component" value="Unassembled WGS sequence"/>
</dbReference>
<accession>A0A4Y3NHY0</accession>
<keyword evidence="2" id="KW-1185">Reference proteome</keyword>
<evidence type="ECO:0000313" key="1">
    <source>
        <dbReference type="EMBL" id="GEB18696.1"/>
    </source>
</evidence>
<dbReference type="RefSeq" id="WP_141282988.1">
    <property type="nucleotide sequence ID" value="NZ_BAAAWK010000001.1"/>
</dbReference>
<gene>
    <name evidence="1" type="ORF">AAU01_14510</name>
</gene>
<dbReference type="AlphaFoldDB" id="A0A4Y3NHY0"/>
<name>A0A4Y3NHY0_PAEAU</name>
<dbReference type="GeneID" id="97303020"/>
<dbReference type="InterPro" id="IPR036069">
    <property type="entry name" value="DUF34/NIF3_sf"/>
</dbReference>
<dbReference type="Gene3D" id="3.30.70.120">
    <property type="match status" value="1"/>
</dbReference>
<dbReference type="EMBL" id="BJMD01000007">
    <property type="protein sequence ID" value="GEB18696.1"/>
    <property type="molecule type" value="Genomic_DNA"/>
</dbReference>